<evidence type="ECO:0000313" key="2">
    <source>
        <dbReference type="Proteomes" id="UP000199671"/>
    </source>
</evidence>
<accession>A0A1G9Y347</accession>
<organism evidence="1 2">
    <name type="scientific">Actinomyces ruminicola</name>
    <dbReference type="NCBI Taxonomy" id="332524"/>
    <lineage>
        <taxon>Bacteria</taxon>
        <taxon>Bacillati</taxon>
        <taxon>Actinomycetota</taxon>
        <taxon>Actinomycetes</taxon>
        <taxon>Actinomycetales</taxon>
        <taxon>Actinomycetaceae</taxon>
        <taxon>Actinomyces</taxon>
    </lineage>
</organism>
<dbReference type="OrthoDB" id="3210980at2"/>
<dbReference type="InterPro" id="IPR021555">
    <property type="entry name" value="DUF3000"/>
</dbReference>
<proteinExistence type="predicted"/>
<evidence type="ECO:0000313" key="1">
    <source>
        <dbReference type="EMBL" id="SDN03522.1"/>
    </source>
</evidence>
<dbReference type="Proteomes" id="UP000199671">
    <property type="component" value="Unassembled WGS sequence"/>
</dbReference>
<protein>
    <recommendedName>
        <fullName evidence="3">DUF3000 domain-containing protein</fullName>
    </recommendedName>
</protein>
<reference evidence="1 2" key="1">
    <citation type="submission" date="2016-10" db="EMBL/GenBank/DDBJ databases">
        <authorList>
            <person name="de Groot N.N."/>
        </authorList>
    </citation>
    <scope>NUCLEOTIDE SEQUENCE [LARGE SCALE GENOMIC DNA]</scope>
    <source>
        <strain evidence="1 2">KPR-7B</strain>
    </source>
</reference>
<dbReference type="Pfam" id="PF11452">
    <property type="entry name" value="DUF3000"/>
    <property type="match status" value="1"/>
</dbReference>
<gene>
    <name evidence="1" type="ORF">SAMN04487766_11141</name>
</gene>
<evidence type="ECO:0008006" key="3">
    <source>
        <dbReference type="Google" id="ProtNLM"/>
    </source>
</evidence>
<sequence>MADIPRVQAREAAADTIPDRFRTALESLRSTPRPRGLILQEVPAPSRLAPYAAALTAETVQTEAGTPVASGRFVVLHDPDTQAAWDGDFRLVVMARSRVDQEIGTDPLLGSAAWSWLTDALDHAGAGRRALVGTVTRVLSDTFGGLELTDACAHVEIRSSWTPSTPDLSPHLLAWYELIHLTAGHEPESAVPLGLAGASR</sequence>
<name>A0A1G9Y347_9ACTO</name>
<dbReference type="EMBL" id="FNHU01000011">
    <property type="protein sequence ID" value="SDN03522.1"/>
    <property type="molecule type" value="Genomic_DNA"/>
</dbReference>
<dbReference type="AlphaFoldDB" id="A0A1G9Y347"/>